<feature type="signal peptide" evidence="3">
    <location>
        <begin position="1"/>
        <end position="20"/>
    </location>
</feature>
<evidence type="ECO:0000313" key="5">
    <source>
        <dbReference type="EMBL" id="ASJ97407.1"/>
    </source>
</evidence>
<dbReference type="GO" id="GO:1990281">
    <property type="term" value="C:efflux pump complex"/>
    <property type="evidence" value="ECO:0007669"/>
    <property type="project" value="TreeGrafter"/>
</dbReference>
<dbReference type="Proteomes" id="UP000198233">
    <property type="component" value="Chromosome"/>
</dbReference>
<accession>A0AAC9U1U1</accession>
<dbReference type="PANTHER" id="PTHR30469:SF11">
    <property type="entry name" value="BLL4320 PROTEIN"/>
    <property type="match status" value="1"/>
</dbReference>
<dbReference type="Pfam" id="PF25973">
    <property type="entry name" value="BSH_CzcB"/>
    <property type="match status" value="1"/>
</dbReference>
<proteinExistence type="inferred from homology"/>
<feature type="region of interest" description="Disordered" evidence="2">
    <location>
        <begin position="26"/>
        <end position="49"/>
    </location>
</feature>
<dbReference type="Gene3D" id="2.40.50.100">
    <property type="match status" value="1"/>
</dbReference>
<dbReference type="Gene3D" id="2.40.30.170">
    <property type="match status" value="1"/>
</dbReference>
<feature type="compositionally biased region" description="Low complexity" evidence="2">
    <location>
        <begin position="28"/>
        <end position="39"/>
    </location>
</feature>
<gene>
    <name evidence="5" type="ORF">CFF01_12905</name>
</gene>
<feature type="domain" description="CzcB-like barrel-sandwich hybrid" evidence="4">
    <location>
        <begin position="73"/>
        <end position="210"/>
    </location>
</feature>
<dbReference type="RefSeq" id="WP_088905069.1">
    <property type="nucleotide sequence ID" value="NZ_CP022272.1"/>
</dbReference>
<comment type="similarity">
    <text evidence="1">Belongs to the membrane fusion protein (MFP) (TC 8.A.1) family.</text>
</comment>
<dbReference type="AlphaFoldDB" id="A0AAC9U1U1"/>
<evidence type="ECO:0000256" key="3">
    <source>
        <dbReference type="SAM" id="SignalP"/>
    </source>
</evidence>
<keyword evidence="3" id="KW-0732">Signal</keyword>
<dbReference type="KEGG" id="smav:CFF01_12905"/>
<dbReference type="GO" id="GO:0015562">
    <property type="term" value="F:efflux transmembrane transporter activity"/>
    <property type="evidence" value="ECO:0007669"/>
    <property type="project" value="TreeGrafter"/>
</dbReference>
<evidence type="ECO:0000313" key="6">
    <source>
        <dbReference type="Proteomes" id="UP000198233"/>
    </source>
</evidence>
<evidence type="ECO:0000256" key="2">
    <source>
        <dbReference type="SAM" id="MobiDB-lite"/>
    </source>
</evidence>
<dbReference type="InterPro" id="IPR058647">
    <property type="entry name" value="BSH_CzcB-like"/>
</dbReference>
<dbReference type="PANTHER" id="PTHR30469">
    <property type="entry name" value="MULTIDRUG RESISTANCE PROTEIN MDTA"/>
    <property type="match status" value="1"/>
</dbReference>
<dbReference type="PROSITE" id="PS51257">
    <property type="entry name" value="PROKAR_LIPOPROTEIN"/>
    <property type="match status" value="1"/>
</dbReference>
<evidence type="ECO:0000256" key="1">
    <source>
        <dbReference type="ARBA" id="ARBA00009477"/>
    </source>
</evidence>
<feature type="chain" id="PRO_5042064854" evidence="3">
    <location>
        <begin position="21"/>
        <end position="374"/>
    </location>
</feature>
<dbReference type="InterPro" id="IPR006143">
    <property type="entry name" value="RND_pump_MFP"/>
</dbReference>
<protein>
    <submittedName>
        <fullName evidence="5">Efflux transporter periplasmic adaptor subunit</fullName>
    </submittedName>
</protein>
<evidence type="ECO:0000259" key="4">
    <source>
        <dbReference type="Pfam" id="PF25973"/>
    </source>
</evidence>
<organism evidence="5 6">
    <name type="scientific">Shewanella marisflavi</name>
    <dbReference type="NCBI Taxonomy" id="260364"/>
    <lineage>
        <taxon>Bacteria</taxon>
        <taxon>Pseudomonadati</taxon>
        <taxon>Pseudomonadota</taxon>
        <taxon>Gammaproteobacteria</taxon>
        <taxon>Alteromonadales</taxon>
        <taxon>Shewanellaceae</taxon>
        <taxon>Shewanella</taxon>
    </lineage>
</organism>
<reference evidence="5 6" key="1">
    <citation type="submission" date="2017-06" db="EMBL/GenBank/DDBJ databases">
        <title>Complete genome sequence of Shewanella marisflavi EP1 associated with anaerobic 2,4-dinitrotoluene reduction and salt tolerance.</title>
        <authorList>
            <person name="Huang J."/>
        </authorList>
    </citation>
    <scope>NUCLEOTIDE SEQUENCE [LARGE SCALE GENOMIC DNA]</scope>
    <source>
        <strain evidence="5 6">EP1</strain>
    </source>
</reference>
<dbReference type="EMBL" id="CP022272">
    <property type="protein sequence ID" value="ASJ97407.1"/>
    <property type="molecule type" value="Genomic_DNA"/>
</dbReference>
<sequence>MTLFSAKSLTGILLWSSLTAIITGCQQAPTPDSDPSASSEHFPKVSSQRLIPSDGYDTTQVFTGSIRAGNTTAIGFELAGKIKQLAVDSGNHVKQGELLAKLDTSLLEAEKRELMANLAQNKADRELAQSTLKRTQALKQQGYASDQQIDELKGQLSSLQAAEQRLRAAIEANALRIEKSTLVAPFEGVIAKRNNNLGEVVALGAPLFTLIQHNNPQAIVGVPVSLAQSLQDRQELQLTVNDSPYLATVAGIGAEVNPITRTVPVRLTLPPDAKVINGELAYLHHNKTVTAQGFWVPISSLTDGLRGLWNLYVLVEQGPNQYLIERRDIEILYAHGDQAYITGALNAQEHFVTQGLHKVVVGELVTLNTQVATR</sequence>
<dbReference type="Gene3D" id="2.40.420.20">
    <property type="match status" value="1"/>
</dbReference>
<dbReference type="SUPFAM" id="SSF111369">
    <property type="entry name" value="HlyD-like secretion proteins"/>
    <property type="match status" value="1"/>
</dbReference>
<dbReference type="Gene3D" id="1.10.287.470">
    <property type="entry name" value="Helix hairpin bin"/>
    <property type="match status" value="1"/>
</dbReference>
<name>A0AAC9U1U1_9GAMM</name>
<dbReference type="NCBIfam" id="TIGR01730">
    <property type="entry name" value="RND_mfp"/>
    <property type="match status" value="1"/>
</dbReference>